<proteinExistence type="predicted"/>
<dbReference type="CDD" id="cd16342">
    <property type="entry name" value="FusC_FusB"/>
    <property type="match status" value="1"/>
</dbReference>
<dbReference type="InterPro" id="IPR010841">
    <property type="entry name" value="EF-G-binding_N"/>
</dbReference>
<evidence type="ECO:0000313" key="4">
    <source>
        <dbReference type="Proteomes" id="UP000509460"/>
    </source>
</evidence>
<gene>
    <name evidence="3" type="ORF">EM151A_0558</name>
</gene>
<feature type="domain" description="Elongation factor G-binding protein C-terminal treble-clef zinc-finger" evidence="2">
    <location>
        <begin position="111"/>
        <end position="208"/>
    </location>
</feature>
<sequence>MKEERTQKIMETTIKTYQYFFIKREIEQLLNVYHSVNDKKTVATVQALAKERINEVVENDPQVIALVEPFVKQVMDTNLKKEKATELLERLKEHVAPFKQPSKIQVEKIFRKVKKLKHPDWQTLDLKEHTYVGWNDPGTQKKYLLYYADERLQGVHGTLSPTIIKGVCAICHKTSSVSMFLSTTKSGSDGTYTKKGNYICHDSDQCNQQLVKLAPFYEFTDIVKKEK</sequence>
<dbReference type="EMBL" id="AP019810">
    <property type="protein sequence ID" value="BBM13799.1"/>
    <property type="molecule type" value="Genomic_DNA"/>
</dbReference>
<evidence type="ECO:0000313" key="3">
    <source>
        <dbReference type="EMBL" id="BBM13799.1"/>
    </source>
</evidence>
<organism evidence="3 4">
    <name type="scientific">Enterococcus mundtii</name>
    <dbReference type="NCBI Taxonomy" id="53346"/>
    <lineage>
        <taxon>Bacteria</taxon>
        <taxon>Bacillati</taxon>
        <taxon>Bacillota</taxon>
        <taxon>Bacilli</taxon>
        <taxon>Lactobacillales</taxon>
        <taxon>Enterococcaceae</taxon>
        <taxon>Enterococcus</taxon>
    </lineage>
</organism>
<dbReference type="Gene3D" id="1.20.1280.250">
    <property type="match status" value="1"/>
</dbReference>
<dbReference type="Proteomes" id="UP000509460">
    <property type="component" value="Chromosome"/>
</dbReference>
<evidence type="ECO:0000259" key="1">
    <source>
        <dbReference type="Pfam" id="PF07299"/>
    </source>
</evidence>
<dbReference type="InterPro" id="IPR032330">
    <property type="entry name" value="EF-G-binding_C"/>
</dbReference>
<protein>
    <submittedName>
        <fullName evidence="3">Fibronectin-binding protein</fullName>
    </submittedName>
</protein>
<reference evidence="3 4" key="1">
    <citation type="submission" date="2019-07" db="EMBL/GenBank/DDBJ databases">
        <title>antibiotic susceptibility of plant-derived lactic acid bacteria.</title>
        <authorList>
            <person name="Sugiyama M."/>
            <person name="Noda M."/>
        </authorList>
    </citation>
    <scope>NUCLEOTIDE SEQUENCE [LARGE SCALE GENOMIC DNA]</scope>
    <source>
        <strain evidence="3 4">15-1A</strain>
    </source>
</reference>
<dbReference type="AlphaFoldDB" id="A0AAI8R7T8"/>
<dbReference type="InterPro" id="IPR038344">
    <property type="entry name" value="EF-G_N_sf"/>
</dbReference>
<feature type="domain" description="Elongation factor G-binding protein N-terminal" evidence="1">
    <location>
        <begin position="13"/>
        <end position="99"/>
    </location>
</feature>
<accession>A0AAI8R7T8</accession>
<name>A0AAI8R7T8_ENTMU</name>
<evidence type="ECO:0000259" key="2">
    <source>
        <dbReference type="Pfam" id="PF16571"/>
    </source>
</evidence>
<dbReference type="Pfam" id="PF07299">
    <property type="entry name" value="EF-G-binding_N"/>
    <property type="match status" value="1"/>
</dbReference>
<dbReference type="Pfam" id="PF16571">
    <property type="entry name" value="FBP_C"/>
    <property type="match status" value="1"/>
</dbReference>